<protein>
    <submittedName>
        <fullName evidence="1">Uncharacterized protein</fullName>
    </submittedName>
</protein>
<accession>A0ABS3FXW2</accession>
<dbReference type="Proteomes" id="UP000664844">
    <property type="component" value="Unassembled WGS sequence"/>
</dbReference>
<evidence type="ECO:0000313" key="2">
    <source>
        <dbReference type="Proteomes" id="UP000664844"/>
    </source>
</evidence>
<gene>
    <name evidence="1" type="ORF">J0895_23425</name>
</gene>
<comment type="caution">
    <text evidence="1">The sequence shown here is derived from an EMBL/GenBank/DDBJ whole genome shotgun (WGS) entry which is preliminary data.</text>
</comment>
<sequence length="47" mass="5296">MGMIGVSPELLRTRILPDRNTSEGWQTAPVTSYDPVIVRQGKVFYES</sequence>
<organism evidence="1 2">
    <name type="scientific">Phormidium pseudopriestleyi FRX01</name>
    <dbReference type="NCBI Taxonomy" id="1759528"/>
    <lineage>
        <taxon>Bacteria</taxon>
        <taxon>Bacillati</taxon>
        <taxon>Cyanobacteriota</taxon>
        <taxon>Cyanophyceae</taxon>
        <taxon>Oscillatoriophycideae</taxon>
        <taxon>Oscillatoriales</taxon>
        <taxon>Oscillatoriaceae</taxon>
        <taxon>Phormidium</taxon>
    </lineage>
</organism>
<dbReference type="EMBL" id="JAFLQW010000614">
    <property type="protein sequence ID" value="MBO0351978.1"/>
    <property type="molecule type" value="Genomic_DNA"/>
</dbReference>
<evidence type="ECO:0000313" key="1">
    <source>
        <dbReference type="EMBL" id="MBO0351978.1"/>
    </source>
</evidence>
<proteinExistence type="predicted"/>
<name>A0ABS3FXW2_9CYAN</name>
<dbReference type="RefSeq" id="WP_207090403.1">
    <property type="nucleotide sequence ID" value="NZ_JAFLQW010000614.1"/>
</dbReference>
<reference evidence="1 2" key="1">
    <citation type="submission" date="2021-03" db="EMBL/GenBank/DDBJ databases">
        <title>Metabolic Capacity of the Antarctic Cyanobacterium Phormidium pseudopriestleyi that Sustains Oxygenic Photosynthesis in the Presence of Hydrogen Sulfide.</title>
        <authorList>
            <person name="Lumian J.E."/>
            <person name="Jungblut A.D."/>
            <person name="Dillon M.L."/>
            <person name="Hawes I."/>
            <person name="Doran P.T."/>
            <person name="Mackey T.J."/>
            <person name="Dick G.J."/>
            <person name="Grettenberger C.L."/>
            <person name="Sumner D.Y."/>
        </authorList>
    </citation>
    <scope>NUCLEOTIDE SEQUENCE [LARGE SCALE GENOMIC DNA]</scope>
    <source>
        <strain evidence="1 2">FRX01</strain>
    </source>
</reference>
<keyword evidence="2" id="KW-1185">Reference proteome</keyword>